<dbReference type="Pfam" id="PF13505">
    <property type="entry name" value="OMP_b-brl"/>
    <property type="match status" value="1"/>
</dbReference>
<dbReference type="Gene3D" id="2.40.160.20">
    <property type="match status" value="1"/>
</dbReference>
<evidence type="ECO:0000259" key="3">
    <source>
        <dbReference type="Pfam" id="PF13505"/>
    </source>
</evidence>
<dbReference type="InterPro" id="IPR027385">
    <property type="entry name" value="Beta-barrel_OMP"/>
</dbReference>
<organism evidence="4 5">
    <name type="scientific">Aliarcobacter cryaerophilus</name>
    <dbReference type="NCBI Taxonomy" id="28198"/>
    <lineage>
        <taxon>Bacteria</taxon>
        <taxon>Pseudomonadati</taxon>
        <taxon>Campylobacterota</taxon>
        <taxon>Epsilonproteobacteria</taxon>
        <taxon>Campylobacterales</taxon>
        <taxon>Arcobacteraceae</taxon>
        <taxon>Aliarcobacter</taxon>
    </lineage>
</organism>
<proteinExistence type="predicted"/>
<accession>A0A2S9TJ41</accession>
<keyword evidence="1 2" id="KW-0732">Signal</keyword>
<gene>
    <name evidence="4" type="ORF">CJ670_00600</name>
</gene>
<evidence type="ECO:0000256" key="1">
    <source>
        <dbReference type="ARBA" id="ARBA00022729"/>
    </source>
</evidence>
<dbReference type="Proteomes" id="UP000239151">
    <property type="component" value="Unassembled WGS sequence"/>
</dbReference>
<dbReference type="SUPFAM" id="SSF56925">
    <property type="entry name" value="OMPA-like"/>
    <property type="match status" value="1"/>
</dbReference>
<name>A0A2S9TJ41_9BACT</name>
<evidence type="ECO:0000313" key="5">
    <source>
        <dbReference type="Proteomes" id="UP000239151"/>
    </source>
</evidence>
<feature type="domain" description="Outer membrane protein beta-barrel" evidence="3">
    <location>
        <begin position="7"/>
        <end position="172"/>
    </location>
</feature>
<evidence type="ECO:0000313" key="4">
    <source>
        <dbReference type="EMBL" id="PRM98865.1"/>
    </source>
</evidence>
<evidence type="ECO:0000256" key="2">
    <source>
        <dbReference type="SAM" id="SignalP"/>
    </source>
</evidence>
<dbReference type="AlphaFoldDB" id="A0A2S9TJ41"/>
<feature type="chain" id="PRO_5015400279" description="Outer membrane protein beta-barrel domain-containing protein" evidence="2">
    <location>
        <begin position="21"/>
        <end position="197"/>
    </location>
</feature>
<reference evidence="4 5" key="1">
    <citation type="submission" date="2017-09" db="EMBL/GenBank/DDBJ databases">
        <title>Reassesment of A. cryaerophilus.</title>
        <authorList>
            <person name="Perez-Cataluna A."/>
            <person name="Collado L."/>
            <person name="Salgado O."/>
            <person name="Lefinanco V."/>
            <person name="Figueras M.J."/>
        </authorList>
    </citation>
    <scope>NUCLEOTIDE SEQUENCE [LARGE SCALE GENOMIC DNA]</scope>
    <source>
        <strain evidence="4 5">LMG 9065</strain>
    </source>
</reference>
<comment type="caution">
    <text evidence="4">The sequence shown here is derived from an EMBL/GenBank/DDBJ whole genome shotgun (WGS) entry which is preliminary data.</text>
</comment>
<dbReference type="EMBL" id="NXGI01000002">
    <property type="protein sequence ID" value="PRM98865.1"/>
    <property type="molecule type" value="Genomic_DNA"/>
</dbReference>
<protein>
    <recommendedName>
        <fullName evidence="3">Outer membrane protein beta-barrel domain-containing protein</fullName>
    </recommendedName>
</protein>
<dbReference type="InterPro" id="IPR011250">
    <property type="entry name" value="OMP/PagP_B-barrel"/>
</dbReference>
<feature type="signal peptide" evidence="2">
    <location>
        <begin position="1"/>
        <end position="20"/>
    </location>
</feature>
<sequence>MIKKSLAMASLLALGTSAMAVDVQPYVGAGAGVSFGKTEVTVNTPGYVYLGDESERKSSASLILKGGAILDSSHRLSLSYAPSFHSDANVHNVMAGYDYLIPLNDKNKLYVGAHAGVSSFKGKDEISDYSMSGFAYGAQAGYIYDITKNIEFEFGLNYTKHDLDKTGTMRANNGNPVSVKIEMKDSISTFAGINYKF</sequence>